<evidence type="ECO:0000313" key="1">
    <source>
        <dbReference type="EMBL" id="QJI00395.1"/>
    </source>
</evidence>
<dbReference type="AlphaFoldDB" id="A0A6M3XR00"/>
<gene>
    <name evidence="1" type="ORF">TM448B01937_0013</name>
</gene>
<protein>
    <submittedName>
        <fullName evidence="1">Uncharacterized protein</fullName>
    </submittedName>
</protein>
<sequence length="76" mass="8810">MVSISYETEDVDKKWCSSCRKKPEEAPGIITIRGNVNCHYCGNSITLCKECWKDLQEKIIILIYYSNNEIPCCFIK</sequence>
<name>A0A6M3XR00_9ZZZZ</name>
<proteinExistence type="predicted"/>
<dbReference type="EMBL" id="MT144848">
    <property type="protein sequence ID" value="QJI00395.1"/>
    <property type="molecule type" value="Genomic_DNA"/>
</dbReference>
<reference evidence="1" key="1">
    <citation type="submission" date="2020-03" db="EMBL/GenBank/DDBJ databases">
        <title>The deep terrestrial virosphere.</title>
        <authorList>
            <person name="Holmfeldt K."/>
            <person name="Nilsson E."/>
            <person name="Simone D."/>
            <person name="Lopez-Fernandez M."/>
            <person name="Wu X."/>
            <person name="de Brujin I."/>
            <person name="Lundin D."/>
            <person name="Andersson A."/>
            <person name="Bertilsson S."/>
            <person name="Dopson M."/>
        </authorList>
    </citation>
    <scope>NUCLEOTIDE SEQUENCE</scope>
    <source>
        <strain evidence="1">TM448B01937</strain>
    </source>
</reference>
<accession>A0A6M3XR00</accession>
<organism evidence="1">
    <name type="scientific">viral metagenome</name>
    <dbReference type="NCBI Taxonomy" id="1070528"/>
    <lineage>
        <taxon>unclassified sequences</taxon>
        <taxon>metagenomes</taxon>
        <taxon>organismal metagenomes</taxon>
    </lineage>
</organism>